<organism evidence="5 6">
    <name type="scientific">Pontibacter amylolyticus</name>
    <dbReference type="NCBI Taxonomy" id="1424080"/>
    <lineage>
        <taxon>Bacteria</taxon>
        <taxon>Pseudomonadati</taxon>
        <taxon>Bacteroidota</taxon>
        <taxon>Cytophagia</taxon>
        <taxon>Cytophagales</taxon>
        <taxon>Hymenobacteraceae</taxon>
        <taxon>Pontibacter</taxon>
    </lineage>
</organism>
<feature type="chain" id="PRO_5047123953" description="Bacterial surface antigen (D15) domain-containing protein" evidence="3">
    <location>
        <begin position="26"/>
        <end position="860"/>
    </location>
</feature>
<name>A0ABQ1VXK9_9BACT</name>
<keyword evidence="3" id="KW-0732">Signal</keyword>
<dbReference type="Pfam" id="PF01103">
    <property type="entry name" value="Omp85"/>
    <property type="match status" value="1"/>
</dbReference>
<evidence type="ECO:0000256" key="3">
    <source>
        <dbReference type="SAM" id="SignalP"/>
    </source>
</evidence>
<feature type="signal peptide" evidence="3">
    <location>
        <begin position="1"/>
        <end position="25"/>
    </location>
</feature>
<keyword evidence="6" id="KW-1185">Reference proteome</keyword>
<dbReference type="InterPro" id="IPR000184">
    <property type="entry name" value="Bac_surfAg_D15"/>
</dbReference>
<keyword evidence="2" id="KW-0472">Membrane</keyword>
<proteinExistence type="predicted"/>
<evidence type="ECO:0000313" key="5">
    <source>
        <dbReference type="EMBL" id="GGG02616.1"/>
    </source>
</evidence>
<dbReference type="PANTHER" id="PTHR34597">
    <property type="entry name" value="SLR1661 PROTEIN"/>
    <property type="match status" value="1"/>
</dbReference>
<evidence type="ECO:0000256" key="1">
    <source>
        <dbReference type="ARBA" id="ARBA00004370"/>
    </source>
</evidence>
<dbReference type="Gene3D" id="2.40.160.50">
    <property type="entry name" value="membrane protein fhac: a member of the omp85/tpsb transporter family"/>
    <property type="match status" value="1"/>
</dbReference>
<protein>
    <recommendedName>
        <fullName evidence="4">Bacterial surface antigen (D15) domain-containing protein</fullName>
    </recommendedName>
</protein>
<dbReference type="PANTHER" id="PTHR34597:SF3">
    <property type="entry name" value="OUTER MEMBRANE TRANSPORTER CDIB"/>
    <property type="match status" value="1"/>
</dbReference>
<gene>
    <name evidence="5" type="ORF">GCM10011323_04320</name>
</gene>
<feature type="domain" description="Bacterial surface antigen (D15)" evidence="4">
    <location>
        <begin position="618"/>
        <end position="829"/>
    </location>
</feature>
<dbReference type="InterPro" id="IPR051544">
    <property type="entry name" value="TPS_OM_transporter"/>
</dbReference>
<reference evidence="6" key="1">
    <citation type="journal article" date="2019" name="Int. J. Syst. Evol. Microbiol.">
        <title>The Global Catalogue of Microorganisms (GCM) 10K type strain sequencing project: providing services to taxonomists for standard genome sequencing and annotation.</title>
        <authorList>
            <consortium name="The Broad Institute Genomics Platform"/>
            <consortium name="The Broad Institute Genome Sequencing Center for Infectious Disease"/>
            <person name="Wu L."/>
            <person name="Ma J."/>
        </authorList>
    </citation>
    <scope>NUCLEOTIDE SEQUENCE [LARGE SCALE GENOMIC DNA]</scope>
    <source>
        <strain evidence="6">CGMCC 1.12749</strain>
    </source>
</reference>
<dbReference type="Proteomes" id="UP000634043">
    <property type="component" value="Unassembled WGS sequence"/>
</dbReference>
<evidence type="ECO:0000256" key="2">
    <source>
        <dbReference type="ARBA" id="ARBA00023136"/>
    </source>
</evidence>
<comment type="caution">
    <text evidence="5">The sequence shown here is derived from an EMBL/GenBank/DDBJ whole genome shotgun (WGS) entry which is preliminary data.</text>
</comment>
<evidence type="ECO:0000313" key="6">
    <source>
        <dbReference type="Proteomes" id="UP000634043"/>
    </source>
</evidence>
<comment type="subcellular location">
    <subcellularLocation>
        <location evidence="1">Membrane</location>
    </subcellularLocation>
</comment>
<accession>A0ABQ1VXK9</accession>
<dbReference type="EMBL" id="BMFP01000001">
    <property type="protein sequence ID" value="GGG02616.1"/>
    <property type="molecule type" value="Genomic_DNA"/>
</dbReference>
<evidence type="ECO:0000259" key="4">
    <source>
        <dbReference type="Pfam" id="PF01103"/>
    </source>
</evidence>
<sequence length="860" mass="97356">MQASFLKATILMLSFSLLNSMVSHAQEGAGADSVTVAIAPEYNQVSKPHTFWLGENYRNLWATPVKMKVFDLEQEKGGLKILKKGGGMQTRSLRLQDASGQEWVLRTVQKDPGLALPENLRETVARAIVQDQISASHPFGALVVPPLAAALGIPHAKPEIVYLPDSPALGEYRAEFANQVYLFEEREPTKAEDTDNTEKVLEKLQEDNDNRVDQQLVLRARMLDFIIGDWDRHEDQWRWVELEDSIGDLYLPFPRDRDQVFFTNEGVIPKIGSRKWIMPKFQGFDEEIRDINGFNFNARYFDRMFLSGLSESDWRAEIRTVQQTLTDELIQEAVRRMPPNIQALSGEEMALKMIARRNLLEQEGLRYFRFLAKEVDVPGSDKREIFEIDYKENGSVTVSLFKISKDDSKGRLLYQRTFDPEVTDEVRLYGRGGKDVFAVSGENKSPIKVRLIGGSGEDRFEVADNFPNRSRLHVYDRSDKENTFPDESRAKIHTAADSSVNAYDPRAFEYNLLRPLLTVGYNLDDGVLVGAGFQYTKHGFQKKPFAATHKVMLGHALTTNATFFNYAGYFTGAVGKNDLSLELDGRAPNNTSNFFGVGNETEFVEVGSKPIRFYRSRYDFITSQAKLHRNLGKNLRGSIGLLAQYYSSNASDNNGRFLVTYEEQNTREDIFTRRLSAGVVAGVELDTRNDAFMPTQGVYWNTTLLGVEQLDKDGRFGQLRSEFSFYLNPQGNSNVSLANRVGGGVTVGDPYFYQLLYLGGNGNLRGFRNFRFAGEHLLYNNLELRWKLFDFTSYLFPGSVGLVGFHDVGRVWAEGERSHTWHQGYGGGLYLIPAKLVLLQAVVGFSEEDVLPYVSLGFRF</sequence>